<organism evidence="13 14">
    <name type="scientific">Paenibacillus prosopidis</name>
    <dbReference type="NCBI Taxonomy" id="630520"/>
    <lineage>
        <taxon>Bacteria</taxon>
        <taxon>Bacillati</taxon>
        <taxon>Bacillota</taxon>
        <taxon>Bacilli</taxon>
        <taxon>Bacillales</taxon>
        <taxon>Paenibacillaceae</taxon>
        <taxon>Paenibacillus</taxon>
    </lineage>
</organism>
<keyword evidence="3" id="KW-0813">Transport</keyword>
<evidence type="ECO:0000256" key="3">
    <source>
        <dbReference type="ARBA" id="ARBA00022448"/>
    </source>
</evidence>
<protein>
    <recommendedName>
        <fullName evidence="2">Mannitol-specific phosphotransferase enzyme IIA component</fullName>
    </recommendedName>
    <alternativeName>
        <fullName evidence="10">EIIA</fullName>
    </alternativeName>
    <alternativeName>
        <fullName evidence="11">EIII</fullName>
    </alternativeName>
    <alternativeName>
        <fullName evidence="9">PTS system mannitol-specific EIIA component</fullName>
    </alternativeName>
</protein>
<name>A0A368W257_9BACL</name>
<comment type="caution">
    <text evidence="13">The sequence shown here is derived from an EMBL/GenBank/DDBJ whole genome shotgun (WGS) entry which is preliminary data.</text>
</comment>
<dbReference type="GO" id="GO:0009401">
    <property type="term" value="P:phosphoenolpyruvate-dependent sugar phosphotransferase system"/>
    <property type="evidence" value="ECO:0007669"/>
    <property type="project" value="UniProtKB-KW"/>
</dbReference>
<dbReference type="EMBL" id="QPJD01000007">
    <property type="protein sequence ID" value="RCW47905.1"/>
    <property type="molecule type" value="Genomic_DNA"/>
</dbReference>
<evidence type="ECO:0000256" key="10">
    <source>
        <dbReference type="ARBA" id="ARBA00030956"/>
    </source>
</evidence>
<dbReference type="PANTHER" id="PTHR30181:SF2">
    <property type="entry name" value="PTS SYSTEM MANNITOL-SPECIFIC EIICBA COMPONENT"/>
    <property type="match status" value="1"/>
</dbReference>
<evidence type="ECO:0000256" key="4">
    <source>
        <dbReference type="ARBA" id="ARBA00022553"/>
    </source>
</evidence>
<feature type="domain" description="PTS EIIA type-2" evidence="12">
    <location>
        <begin position="3"/>
        <end position="143"/>
    </location>
</feature>
<dbReference type="InterPro" id="IPR002178">
    <property type="entry name" value="PTS_EIIA_type-2_dom"/>
</dbReference>
<keyword evidence="14" id="KW-1185">Reference proteome</keyword>
<dbReference type="Pfam" id="PF00359">
    <property type="entry name" value="PTS_EIIA_2"/>
    <property type="match status" value="1"/>
</dbReference>
<keyword evidence="8" id="KW-0418">Kinase</keyword>
<keyword evidence="5" id="KW-0762">Sugar transport</keyword>
<dbReference type="Gene3D" id="3.40.930.10">
    <property type="entry name" value="Mannitol-specific EII, Chain A"/>
    <property type="match status" value="1"/>
</dbReference>
<evidence type="ECO:0000313" key="13">
    <source>
        <dbReference type="EMBL" id="RCW47905.1"/>
    </source>
</evidence>
<evidence type="ECO:0000256" key="6">
    <source>
        <dbReference type="ARBA" id="ARBA00022679"/>
    </source>
</evidence>
<dbReference type="InterPro" id="IPR050893">
    <property type="entry name" value="Sugar_PTS"/>
</dbReference>
<keyword evidence="7" id="KW-0598">Phosphotransferase system</keyword>
<dbReference type="PROSITE" id="PS00372">
    <property type="entry name" value="PTS_EIIA_TYPE_2_HIS"/>
    <property type="match status" value="1"/>
</dbReference>
<dbReference type="PANTHER" id="PTHR30181">
    <property type="entry name" value="MANNITOL PERMEASE IIC COMPONENT"/>
    <property type="match status" value="1"/>
</dbReference>
<evidence type="ECO:0000256" key="8">
    <source>
        <dbReference type="ARBA" id="ARBA00022777"/>
    </source>
</evidence>
<evidence type="ECO:0000256" key="9">
    <source>
        <dbReference type="ARBA" id="ARBA00029908"/>
    </source>
</evidence>
<dbReference type="GO" id="GO:0005886">
    <property type="term" value="C:plasma membrane"/>
    <property type="evidence" value="ECO:0007669"/>
    <property type="project" value="TreeGrafter"/>
</dbReference>
<dbReference type="Proteomes" id="UP000252415">
    <property type="component" value="Unassembled WGS sequence"/>
</dbReference>
<evidence type="ECO:0000313" key="14">
    <source>
        <dbReference type="Proteomes" id="UP000252415"/>
    </source>
</evidence>
<reference evidence="13 14" key="1">
    <citation type="submission" date="2018-07" db="EMBL/GenBank/DDBJ databases">
        <title>Genomic Encyclopedia of Type Strains, Phase III (KMG-III): the genomes of soil and plant-associated and newly described type strains.</title>
        <authorList>
            <person name="Whitman W."/>
        </authorList>
    </citation>
    <scope>NUCLEOTIDE SEQUENCE [LARGE SCALE GENOMIC DNA]</scope>
    <source>
        <strain evidence="13 14">CECT 7506</strain>
    </source>
</reference>
<evidence type="ECO:0000256" key="11">
    <source>
        <dbReference type="ARBA" id="ARBA00030962"/>
    </source>
</evidence>
<evidence type="ECO:0000256" key="2">
    <source>
        <dbReference type="ARBA" id="ARBA00014783"/>
    </source>
</evidence>
<proteinExistence type="predicted"/>
<dbReference type="CDD" id="cd00211">
    <property type="entry name" value="PTS_IIA_fru"/>
    <property type="match status" value="1"/>
</dbReference>
<sequence>MMTILAKEKIKLNVKVKDKYEAIRLAGQLLVDAGHVPLEYIDKMIEREEDLSTYIGGGLAMPHGTNASKALIRSTGMAILTVPDGVDFGGDEPAQLIIGLAAVGDDHLNILTNVAMLVSEEEDMRRILNASSEEELISIFEAGMQE</sequence>
<keyword evidence="6" id="KW-0808">Transferase</keyword>
<comment type="function">
    <text evidence="1">The phosphoenolpyruvate-dependent sugar phosphotransferase system (sugar PTS), a major carbohydrate active transport system, catalyzes the phosphorylation of incoming sugar substrates concomitantly with their translocation across the cell membrane. The enzyme II CmtAB PTS system is involved in D-mannitol transport.</text>
</comment>
<dbReference type="GO" id="GO:0016301">
    <property type="term" value="F:kinase activity"/>
    <property type="evidence" value="ECO:0007669"/>
    <property type="project" value="UniProtKB-KW"/>
</dbReference>
<dbReference type="PROSITE" id="PS51094">
    <property type="entry name" value="PTS_EIIA_TYPE_2"/>
    <property type="match status" value="1"/>
</dbReference>
<evidence type="ECO:0000256" key="1">
    <source>
        <dbReference type="ARBA" id="ARBA00002434"/>
    </source>
</evidence>
<dbReference type="SUPFAM" id="SSF55804">
    <property type="entry name" value="Phoshotransferase/anion transport protein"/>
    <property type="match status" value="1"/>
</dbReference>
<dbReference type="InterPro" id="IPR016152">
    <property type="entry name" value="PTrfase/Anion_transptr"/>
</dbReference>
<dbReference type="GO" id="GO:0090563">
    <property type="term" value="F:protein-phosphocysteine-sugar phosphotransferase activity"/>
    <property type="evidence" value="ECO:0007669"/>
    <property type="project" value="TreeGrafter"/>
</dbReference>
<evidence type="ECO:0000259" key="12">
    <source>
        <dbReference type="PROSITE" id="PS51094"/>
    </source>
</evidence>
<accession>A0A368W257</accession>
<keyword evidence="4" id="KW-0597">Phosphoprotein</keyword>
<evidence type="ECO:0000256" key="7">
    <source>
        <dbReference type="ARBA" id="ARBA00022683"/>
    </source>
</evidence>
<evidence type="ECO:0000256" key="5">
    <source>
        <dbReference type="ARBA" id="ARBA00022597"/>
    </source>
</evidence>
<dbReference type="AlphaFoldDB" id="A0A368W257"/>
<gene>
    <name evidence="13" type="ORF">DFP97_107105</name>
</gene>